<proteinExistence type="predicted"/>
<accession>A0A8S5LMN2</accession>
<evidence type="ECO:0000313" key="1">
    <source>
        <dbReference type="EMBL" id="DAD71147.1"/>
    </source>
</evidence>
<reference evidence="1" key="1">
    <citation type="journal article" date="2021" name="Proc. Natl. Acad. Sci. U.S.A.">
        <title>A Catalog of Tens of Thousands of Viruses from Human Metagenomes Reveals Hidden Associations with Chronic Diseases.</title>
        <authorList>
            <person name="Tisza M.J."/>
            <person name="Buck C.B."/>
        </authorList>
    </citation>
    <scope>NUCLEOTIDE SEQUENCE</scope>
    <source>
        <strain evidence="1">CtiuS14</strain>
    </source>
</reference>
<sequence length="101" mass="11615">MTNQEIDQLETVDNSYHVELYEALERLEQNEDFKKIILDGYLSTKPLGLVSMLARHDVKQRGERPNVMEELIAVSTLGQYLFMIKQLGGSAKVDLEEEVMQ</sequence>
<name>A0A8S5LMN2_9CAUD</name>
<protein>
    <submittedName>
        <fullName evidence="1">Uncharacterized protein</fullName>
    </submittedName>
</protein>
<dbReference type="EMBL" id="BK015876">
    <property type="protein sequence ID" value="DAD71147.1"/>
    <property type="molecule type" value="Genomic_DNA"/>
</dbReference>
<organism evidence="1">
    <name type="scientific">Podoviridae sp. ctiuS14</name>
    <dbReference type="NCBI Taxonomy" id="2827620"/>
    <lineage>
        <taxon>Viruses</taxon>
        <taxon>Duplodnaviria</taxon>
        <taxon>Heunggongvirae</taxon>
        <taxon>Uroviricota</taxon>
        <taxon>Caudoviricetes</taxon>
    </lineage>
</organism>